<dbReference type="PROSITE" id="PS01247">
    <property type="entry name" value="IUNH"/>
    <property type="match status" value="1"/>
</dbReference>
<sequence length="310" mass="33280">MTRRIFVDTDTASDDAVALLMAFKHCSDSLVGIGVVAGNVPLEQAIQNALFVRELCHSQTPVYAGAARPLVRPLETAQNVHGQDGMGDIGLPIGGRIPNKGHAVHALIDAAEQYAGVLELVTLGPLTNIALALSLSPGVAEQIKRCVIMGGTSDSYGNVTPVSEFNIWADPEAAEIVFASDLKKVMVGWDISRKYAVFSDAEAAQLRAIGTEKAQIAVDSQIVVRQFCEKETGIDGFDLPDPIAMAVALSDQTIVRSEEASVTVDLATGVTRGMTIIDDRNYVKRRKTTNIVLEANRQHFVQLLKSALEK</sequence>
<protein>
    <recommendedName>
        <fullName evidence="3">Inosine/uridine-preferring nucleoside hydrolase domain-containing protein</fullName>
    </recommendedName>
</protein>
<dbReference type="GO" id="GO:0016799">
    <property type="term" value="F:hydrolase activity, hydrolyzing N-glycosyl compounds"/>
    <property type="evidence" value="ECO:0007669"/>
    <property type="project" value="InterPro"/>
</dbReference>
<name>A0A382ADU4_9ZZZZ</name>
<evidence type="ECO:0000256" key="1">
    <source>
        <dbReference type="ARBA" id="ARBA00022801"/>
    </source>
</evidence>
<organism evidence="4">
    <name type="scientific">marine metagenome</name>
    <dbReference type="NCBI Taxonomy" id="408172"/>
    <lineage>
        <taxon>unclassified sequences</taxon>
        <taxon>metagenomes</taxon>
        <taxon>ecological metagenomes</taxon>
    </lineage>
</organism>
<evidence type="ECO:0000313" key="4">
    <source>
        <dbReference type="EMBL" id="SVA99740.1"/>
    </source>
</evidence>
<dbReference type="InterPro" id="IPR015910">
    <property type="entry name" value="I/U_nuclsd_hydro_CS"/>
</dbReference>
<dbReference type="EMBL" id="UINC01024988">
    <property type="protein sequence ID" value="SVA99740.1"/>
    <property type="molecule type" value="Genomic_DNA"/>
</dbReference>
<dbReference type="SUPFAM" id="SSF53590">
    <property type="entry name" value="Nucleoside hydrolase"/>
    <property type="match status" value="1"/>
</dbReference>
<feature type="domain" description="Inosine/uridine-preferring nucleoside hydrolase" evidence="3">
    <location>
        <begin position="5"/>
        <end position="301"/>
    </location>
</feature>
<keyword evidence="2" id="KW-0326">Glycosidase</keyword>
<dbReference type="Pfam" id="PF01156">
    <property type="entry name" value="IU_nuc_hydro"/>
    <property type="match status" value="1"/>
</dbReference>
<dbReference type="Gene3D" id="3.90.245.10">
    <property type="entry name" value="Ribonucleoside hydrolase-like"/>
    <property type="match status" value="1"/>
</dbReference>
<accession>A0A382ADU4</accession>
<evidence type="ECO:0000259" key="3">
    <source>
        <dbReference type="Pfam" id="PF01156"/>
    </source>
</evidence>
<dbReference type="PANTHER" id="PTHR46190">
    <property type="entry name" value="SI:CH211-201H21.5-RELATED"/>
    <property type="match status" value="1"/>
</dbReference>
<keyword evidence="1" id="KW-0378">Hydrolase</keyword>
<dbReference type="InterPro" id="IPR001910">
    <property type="entry name" value="Inosine/uridine_hydrolase_dom"/>
</dbReference>
<gene>
    <name evidence="4" type="ORF">METZ01_LOCUS152594</name>
</gene>
<dbReference type="PANTHER" id="PTHR46190:SF1">
    <property type="entry name" value="SI:CH211-201H21.5"/>
    <property type="match status" value="1"/>
</dbReference>
<evidence type="ECO:0000256" key="2">
    <source>
        <dbReference type="ARBA" id="ARBA00023295"/>
    </source>
</evidence>
<dbReference type="InterPro" id="IPR052775">
    <property type="entry name" value="IUN_hydrolase"/>
</dbReference>
<proteinExistence type="predicted"/>
<reference evidence="4" key="1">
    <citation type="submission" date="2018-05" db="EMBL/GenBank/DDBJ databases">
        <authorList>
            <person name="Lanie J.A."/>
            <person name="Ng W.-L."/>
            <person name="Kazmierczak K.M."/>
            <person name="Andrzejewski T.M."/>
            <person name="Davidsen T.M."/>
            <person name="Wayne K.J."/>
            <person name="Tettelin H."/>
            <person name="Glass J.I."/>
            <person name="Rusch D."/>
            <person name="Podicherti R."/>
            <person name="Tsui H.-C.T."/>
            <person name="Winkler M.E."/>
        </authorList>
    </citation>
    <scope>NUCLEOTIDE SEQUENCE</scope>
</reference>
<dbReference type="AlphaFoldDB" id="A0A382ADU4"/>
<dbReference type="InterPro" id="IPR036452">
    <property type="entry name" value="Ribo_hydro-like"/>
</dbReference>